<name>A0A8H7V0J0_9FUNG</name>
<dbReference type="EMBL" id="JAEPRD010000076">
    <property type="protein sequence ID" value="KAG2200992.1"/>
    <property type="molecule type" value="Genomic_DNA"/>
</dbReference>
<comment type="caution">
    <text evidence="1">The sequence shown here is derived from an EMBL/GenBank/DDBJ whole genome shotgun (WGS) entry which is preliminary data.</text>
</comment>
<keyword evidence="2" id="KW-1185">Reference proteome</keyword>
<organism evidence="1 2">
    <name type="scientific">Mucor saturninus</name>
    <dbReference type="NCBI Taxonomy" id="64648"/>
    <lineage>
        <taxon>Eukaryota</taxon>
        <taxon>Fungi</taxon>
        <taxon>Fungi incertae sedis</taxon>
        <taxon>Mucoromycota</taxon>
        <taxon>Mucoromycotina</taxon>
        <taxon>Mucoromycetes</taxon>
        <taxon>Mucorales</taxon>
        <taxon>Mucorineae</taxon>
        <taxon>Mucoraceae</taxon>
        <taxon>Mucor</taxon>
    </lineage>
</organism>
<dbReference type="OrthoDB" id="2156793at2759"/>
<evidence type="ECO:0000313" key="1">
    <source>
        <dbReference type="EMBL" id="KAG2200992.1"/>
    </source>
</evidence>
<dbReference type="Proteomes" id="UP000603453">
    <property type="component" value="Unassembled WGS sequence"/>
</dbReference>
<dbReference type="AlphaFoldDB" id="A0A8H7V0J0"/>
<protein>
    <submittedName>
        <fullName evidence="1">Uncharacterized protein</fullName>
    </submittedName>
</protein>
<sequence>MSHPHSSLQIYQLLSNIHQACGDNEQQFEAILISLQGPRFKPLSVIYEHWVKTFEKLMPQLLDDFRQLLASAQRSPEYDTLLMHVADHYALIYRVSCFLETDMELELFVRCLCLDSSTPVNIQEVKQTLLQFLAALSPDTRDFVQEILVDDHHGYLSREDCMMEESLDHTAFQGFLDLDRVYAIVNDPNLFEHLMAIIQANATRNVSWSQTVQEIYALVAERGIWEQLSPLLQQMHMKQENEEYDSYEDFVKKNFLDDGGQEYLDGEIERAQVEHMFSNLKM</sequence>
<proteinExistence type="predicted"/>
<gene>
    <name evidence="1" type="ORF">INT47_006536</name>
</gene>
<reference evidence="1" key="1">
    <citation type="submission" date="2020-12" db="EMBL/GenBank/DDBJ databases">
        <title>Metabolic potential, ecology and presence of endohyphal bacteria is reflected in genomic diversity of Mucoromycotina.</title>
        <authorList>
            <person name="Muszewska A."/>
            <person name="Okrasinska A."/>
            <person name="Steczkiewicz K."/>
            <person name="Drgas O."/>
            <person name="Orlowska M."/>
            <person name="Perlinska-Lenart U."/>
            <person name="Aleksandrzak-Piekarczyk T."/>
            <person name="Szatraj K."/>
            <person name="Zielenkiewicz U."/>
            <person name="Pilsyk S."/>
            <person name="Malc E."/>
            <person name="Mieczkowski P."/>
            <person name="Kruszewska J.S."/>
            <person name="Biernat P."/>
            <person name="Pawlowska J."/>
        </authorList>
    </citation>
    <scope>NUCLEOTIDE SEQUENCE</scope>
    <source>
        <strain evidence="1">WA0000017839</strain>
    </source>
</reference>
<accession>A0A8H7V0J0</accession>
<evidence type="ECO:0000313" key="2">
    <source>
        <dbReference type="Proteomes" id="UP000603453"/>
    </source>
</evidence>